<sequence>MMARGTRKSMPTLPKQPRQKGVRFGCSWAQIAIDAAVLIVLLGLGLLGFQDTFAGDWHYLVAGFGGIALGLGVALASAYLRWNVWMTAGVAVLGYLVFGFALAAPSEAAAGFLPSLDALLVLVTGPVTAWKDILTVAAPVGVNGGMLVAPYLSGMLTALVAGLLAWRVRLPYWTVIPVLVMTVVGIMFGTKDAPMAVVRGMLLIMGAVAWLAWRHHRMRVQGTQTGADAAGTTDTTTVSNPATARKMVWRRVGMGAAVLAVAGLLTASASPLLLQDQDRKVLRDVVDPPIELFDYPSPLMKFRQYVKDQHEEVLFTVEGLPEGQRVRLAALDAYDGMVYNVNPQSGGNFSPVGDASRLSGTAETEIPNRATGTLDISIEAYNGVWLPGGGKLNGAVLQGPRADQLSTSLYYNDGNETALSTIPLQEGDSYTADVVFPVQVASEDLEGQDFGEIVMPELTGVPQVVPEKAAELTGNQDQPFGIVSGLASTLHESGAFSNGREGEVTSLSGHYAGRITQLLDAEQWIGDDEQYAVGMALMARSLDIPARVVMGFYPESYPADGGAIQIKGKDVHAWVEVNFANVGWIALDPTPDKDNVPTPPQQEPKSTPKPQVLQPPPPPQEQADLPPDTAPEPQDAEQEERSWWDQWGHIVMIVVYSLIPLLILMIPLLIIAILKGRRRKRRREAQTPAEQVSGGWSEVLSLATDLGSEPQRSGTRREHATELAGTFPTAAAGTTLLARRADQAVFGPGEPNEAQVADYWARVDENIAGMRGSVSGWQRFRAKYTPRSLMLEARARRRQRRQLKKQQRQADRARMAERRGGDRIAELQARTARRGGRSRAVRTVDQQASEKQE</sequence>
<evidence type="ECO:0000256" key="1">
    <source>
        <dbReference type="SAM" id="MobiDB-lite"/>
    </source>
</evidence>
<feature type="transmembrane region" description="Helical" evidence="2">
    <location>
        <begin position="252"/>
        <end position="274"/>
    </location>
</feature>
<name>A0ABQ2LNM9_9MICC</name>
<protein>
    <submittedName>
        <fullName evidence="4">Cysteine protease</fullName>
    </submittedName>
</protein>
<dbReference type="Pfam" id="PF01841">
    <property type="entry name" value="Transglut_core"/>
    <property type="match status" value="1"/>
</dbReference>
<feature type="compositionally biased region" description="Basic residues" evidence="1">
    <location>
        <begin position="831"/>
        <end position="840"/>
    </location>
</feature>
<feature type="region of interest" description="Disordered" evidence="1">
    <location>
        <begin position="796"/>
        <end position="853"/>
    </location>
</feature>
<organism evidence="4 5">
    <name type="scientific">Citricoccus zhacaiensis</name>
    <dbReference type="NCBI Taxonomy" id="489142"/>
    <lineage>
        <taxon>Bacteria</taxon>
        <taxon>Bacillati</taxon>
        <taxon>Actinomycetota</taxon>
        <taxon>Actinomycetes</taxon>
        <taxon>Micrococcales</taxon>
        <taxon>Micrococcaceae</taxon>
        <taxon>Citricoccus</taxon>
    </lineage>
</organism>
<dbReference type="InterPro" id="IPR038765">
    <property type="entry name" value="Papain-like_cys_pep_sf"/>
</dbReference>
<feature type="transmembrane region" description="Helical" evidence="2">
    <location>
        <begin position="21"/>
        <end position="47"/>
    </location>
</feature>
<gene>
    <name evidence="4" type="ORF">GCM10010977_04070</name>
</gene>
<evidence type="ECO:0000259" key="3">
    <source>
        <dbReference type="SMART" id="SM00460"/>
    </source>
</evidence>
<feature type="compositionally biased region" description="Basic residues" evidence="1">
    <location>
        <begin position="796"/>
        <end position="807"/>
    </location>
</feature>
<dbReference type="InterPro" id="IPR025403">
    <property type="entry name" value="TgpA-like_C"/>
</dbReference>
<dbReference type="InterPro" id="IPR002931">
    <property type="entry name" value="Transglutaminase-like"/>
</dbReference>
<dbReference type="InterPro" id="IPR021878">
    <property type="entry name" value="TgpA_N"/>
</dbReference>
<dbReference type="SMART" id="SM00460">
    <property type="entry name" value="TGc"/>
    <property type="match status" value="1"/>
</dbReference>
<feature type="compositionally biased region" description="Basic and acidic residues" evidence="1">
    <location>
        <begin position="808"/>
        <end position="825"/>
    </location>
</feature>
<feature type="region of interest" description="Disordered" evidence="1">
    <location>
        <begin position="588"/>
        <end position="641"/>
    </location>
</feature>
<feature type="transmembrane region" description="Helical" evidence="2">
    <location>
        <begin position="92"/>
        <end position="113"/>
    </location>
</feature>
<dbReference type="Proteomes" id="UP000642509">
    <property type="component" value="Unassembled WGS sequence"/>
</dbReference>
<dbReference type="InterPro" id="IPR052901">
    <property type="entry name" value="Bact_TGase-like"/>
</dbReference>
<evidence type="ECO:0000313" key="5">
    <source>
        <dbReference type="Proteomes" id="UP000642509"/>
    </source>
</evidence>
<dbReference type="Gene3D" id="3.10.620.30">
    <property type="match status" value="1"/>
</dbReference>
<feature type="transmembrane region" description="Helical" evidence="2">
    <location>
        <begin position="170"/>
        <end position="190"/>
    </location>
</feature>
<feature type="domain" description="Transglutaminase-like" evidence="3">
    <location>
        <begin position="518"/>
        <end position="591"/>
    </location>
</feature>
<evidence type="ECO:0000256" key="2">
    <source>
        <dbReference type="SAM" id="Phobius"/>
    </source>
</evidence>
<dbReference type="EMBL" id="BMLQ01000001">
    <property type="protein sequence ID" value="GGO40939.1"/>
    <property type="molecule type" value="Genomic_DNA"/>
</dbReference>
<feature type="transmembrane region" description="Helical" evidence="2">
    <location>
        <begin position="133"/>
        <end position="163"/>
    </location>
</feature>
<dbReference type="Pfam" id="PF11992">
    <property type="entry name" value="TgpA_N"/>
    <property type="match status" value="1"/>
</dbReference>
<accession>A0ABQ2LNM9</accession>
<feature type="transmembrane region" description="Helical" evidence="2">
    <location>
        <begin position="196"/>
        <end position="213"/>
    </location>
</feature>
<dbReference type="PANTHER" id="PTHR42736:SF1">
    <property type="entry name" value="PROTEIN-GLUTAMINE GAMMA-GLUTAMYLTRANSFERASE"/>
    <property type="match status" value="1"/>
</dbReference>
<keyword evidence="2" id="KW-1133">Transmembrane helix</keyword>
<evidence type="ECO:0000313" key="4">
    <source>
        <dbReference type="EMBL" id="GGO40939.1"/>
    </source>
</evidence>
<keyword evidence="4" id="KW-0645">Protease</keyword>
<keyword evidence="2" id="KW-0812">Transmembrane</keyword>
<reference evidence="5" key="1">
    <citation type="journal article" date="2019" name="Int. J. Syst. Evol. Microbiol.">
        <title>The Global Catalogue of Microorganisms (GCM) 10K type strain sequencing project: providing services to taxonomists for standard genome sequencing and annotation.</title>
        <authorList>
            <consortium name="The Broad Institute Genomics Platform"/>
            <consortium name="The Broad Institute Genome Sequencing Center for Infectious Disease"/>
            <person name="Wu L."/>
            <person name="Ma J."/>
        </authorList>
    </citation>
    <scope>NUCLEOTIDE SEQUENCE [LARGE SCALE GENOMIC DNA]</scope>
    <source>
        <strain evidence="5">CGMCC 1.7064</strain>
    </source>
</reference>
<keyword evidence="5" id="KW-1185">Reference proteome</keyword>
<proteinExistence type="predicted"/>
<feature type="transmembrane region" description="Helical" evidence="2">
    <location>
        <begin position="647"/>
        <end position="674"/>
    </location>
</feature>
<dbReference type="GO" id="GO:0008233">
    <property type="term" value="F:peptidase activity"/>
    <property type="evidence" value="ECO:0007669"/>
    <property type="project" value="UniProtKB-KW"/>
</dbReference>
<dbReference type="Pfam" id="PF13559">
    <property type="entry name" value="DUF4129"/>
    <property type="match status" value="1"/>
</dbReference>
<dbReference type="PANTHER" id="PTHR42736">
    <property type="entry name" value="PROTEIN-GLUTAMINE GAMMA-GLUTAMYLTRANSFERASE"/>
    <property type="match status" value="1"/>
</dbReference>
<dbReference type="GO" id="GO:0006508">
    <property type="term" value="P:proteolysis"/>
    <property type="evidence" value="ECO:0007669"/>
    <property type="project" value="UniProtKB-KW"/>
</dbReference>
<keyword evidence="4" id="KW-0378">Hydrolase</keyword>
<comment type="caution">
    <text evidence="4">The sequence shown here is derived from an EMBL/GenBank/DDBJ whole genome shotgun (WGS) entry which is preliminary data.</text>
</comment>
<dbReference type="SUPFAM" id="SSF54001">
    <property type="entry name" value="Cysteine proteinases"/>
    <property type="match status" value="1"/>
</dbReference>
<feature type="transmembrane region" description="Helical" evidence="2">
    <location>
        <begin position="59"/>
        <end position="80"/>
    </location>
</feature>
<keyword evidence="2" id="KW-0472">Membrane</keyword>